<name>A0A3S1I412_ELYCH</name>
<keyword evidence="1" id="KW-0732">Signal</keyword>
<evidence type="ECO:0000313" key="3">
    <source>
        <dbReference type="Proteomes" id="UP000271974"/>
    </source>
</evidence>
<dbReference type="EMBL" id="RQTK01000005">
    <property type="protein sequence ID" value="RUS91793.1"/>
    <property type="molecule type" value="Genomic_DNA"/>
</dbReference>
<dbReference type="OrthoDB" id="10540152at2759"/>
<organism evidence="2 3">
    <name type="scientific">Elysia chlorotica</name>
    <name type="common">Eastern emerald elysia</name>
    <name type="synonym">Sea slug</name>
    <dbReference type="NCBI Taxonomy" id="188477"/>
    <lineage>
        <taxon>Eukaryota</taxon>
        <taxon>Metazoa</taxon>
        <taxon>Spiralia</taxon>
        <taxon>Lophotrochozoa</taxon>
        <taxon>Mollusca</taxon>
        <taxon>Gastropoda</taxon>
        <taxon>Heterobranchia</taxon>
        <taxon>Euthyneura</taxon>
        <taxon>Panpulmonata</taxon>
        <taxon>Sacoglossa</taxon>
        <taxon>Placobranchoidea</taxon>
        <taxon>Plakobranchidae</taxon>
        <taxon>Elysia</taxon>
    </lineage>
</organism>
<feature type="signal peptide" evidence="1">
    <location>
        <begin position="1"/>
        <end position="28"/>
    </location>
</feature>
<protein>
    <submittedName>
        <fullName evidence="2">Uncharacterized protein</fullName>
    </submittedName>
</protein>
<feature type="chain" id="PRO_5018604907" evidence="1">
    <location>
        <begin position="29"/>
        <end position="163"/>
    </location>
</feature>
<sequence>MKYLQCGSSLCLFLALLYCPVERSGVQAQGVRKECPCWQRLAEGLRKQLQTETDERRANSLWMNGPIYNLLPFEGGDSLSPPVSQSAVDLQRAGQSALGKLLLRRAARSAQGYPESSYGGLQCSICWGILQDLANPLKSTRSAENYDFDFGGISKKAMLNNGW</sequence>
<dbReference type="Proteomes" id="UP000271974">
    <property type="component" value="Unassembled WGS sequence"/>
</dbReference>
<dbReference type="AlphaFoldDB" id="A0A3S1I412"/>
<comment type="caution">
    <text evidence="2">The sequence shown here is derived from an EMBL/GenBank/DDBJ whole genome shotgun (WGS) entry which is preliminary data.</text>
</comment>
<evidence type="ECO:0000313" key="2">
    <source>
        <dbReference type="EMBL" id="RUS91793.1"/>
    </source>
</evidence>
<proteinExistence type="predicted"/>
<gene>
    <name evidence="2" type="ORF">EGW08_000364</name>
</gene>
<keyword evidence="3" id="KW-1185">Reference proteome</keyword>
<accession>A0A3S1I412</accession>
<reference evidence="2 3" key="1">
    <citation type="submission" date="2019-01" db="EMBL/GenBank/DDBJ databases">
        <title>A draft genome assembly of the solar-powered sea slug Elysia chlorotica.</title>
        <authorList>
            <person name="Cai H."/>
            <person name="Li Q."/>
            <person name="Fang X."/>
            <person name="Li J."/>
            <person name="Curtis N.E."/>
            <person name="Altenburger A."/>
            <person name="Shibata T."/>
            <person name="Feng M."/>
            <person name="Maeda T."/>
            <person name="Schwartz J.A."/>
            <person name="Shigenobu S."/>
            <person name="Lundholm N."/>
            <person name="Nishiyama T."/>
            <person name="Yang H."/>
            <person name="Hasebe M."/>
            <person name="Li S."/>
            <person name="Pierce S.K."/>
            <person name="Wang J."/>
        </authorList>
    </citation>
    <scope>NUCLEOTIDE SEQUENCE [LARGE SCALE GENOMIC DNA]</scope>
    <source>
        <strain evidence="2">EC2010</strain>
        <tissue evidence="2">Whole organism of an adult</tissue>
    </source>
</reference>
<evidence type="ECO:0000256" key="1">
    <source>
        <dbReference type="SAM" id="SignalP"/>
    </source>
</evidence>